<dbReference type="KEGG" id="mliy:RYJ27_07125"/>
<accession>A0AAU0MDN2</accession>
<dbReference type="InterPro" id="IPR036188">
    <property type="entry name" value="FAD/NAD-bd_sf"/>
</dbReference>
<gene>
    <name evidence="2" type="ORF">RYJ27_07125</name>
</gene>
<sequence length="665" mass="70923">MTPGNRPEIALIGAGPRGVSLLERIVAHAESGEAPRAGLTVHLIDDTQIGAGRIWRTDQPRELCTNTLAHAVTLFTDDSVTMTGPVRTGPTLWEWGMLVAHRSNPTARSRRALETIRADHIAVFDAVPFPRRVADRYRDELREWLPESHPSRALYGEYIAWFLSGVLSRLPDGVDVRTHLGRVVSVDEVDGRQLLTFASGEKLSADAVVAATGWMPRAPTPAEREILEALAADEGLVWVRPDSPADQDLTGVPDGADVIVRGLGMGFFDTMALLTIGRGGAFAPDPDAPGGLRYRPSGREPVLHVTSHRGIPYRAKSLYRGLPPRAEQRHLRSFDTSAARPIDFDARLWPLILKDAFSDYYVTLARVAPDALLAPIEDVLAAIERAPGELDALTAAVAPFVPDPADRLDLATALHPAPSGFGSPEEFDGWVEAFVAADLAEAERGVDSPLKAALWSIASARGPASRIGAFGGFDAESREGGFRLLHSVGATFGSGPPAFRSRQLLALVRAGVVRFIGPAASVRVVDGSFVATSPAVAGSEVRSSVLIDAWMHFHDVAASDDPLVHSLHASGRIRPFRVAARAGGSIVTGGFDVDPSTGIALHPDGSPDRALHIAGIPIDEVMHDAIISPMPGTDPTMLRETDRVARSALEVALAAASAPYSGAHR</sequence>
<proteinExistence type="predicted"/>
<dbReference type="PANTHER" id="PTHR40254">
    <property type="entry name" value="BLR0577 PROTEIN"/>
    <property type="match status" value="1"/>
</dbReference>
<dbReference type="AlphaFoldDB" id="A0AAU0MDN2"/>
<dbReference type="EMBL" id="CP137080">
    <property type="protein sequence ID" value="WOQ68511.1"/>
    <property type="molecule type" value="Genomic_DNA"/>
</dbReference>
<evidence type="ECO:0000313" key="2">
    <source>
        <dbReference type="EMBL" id="WOQ68511.1"/>
    </source>
</evidence>
<evidence type="ECO:0000259" key="1">
    <source>
        <dbReference type="Pfam" id="PF13454"/>
    </source>
</evidence>
<dbReference type="InterPro" id="IPR038732">
    <property type="entry name" value="HpyO/CreE_NAD-binding"/>
</dbReference>
<feature type="domain" description="FAD-dependent urate hydroxylase HpyO/Asp monooxygenase CreE-like FAD/NAD(P)-binding" evidence="1">
    <location>
        <begin position="10"/>
        <end position="213"/>
    </location>
</feature>
<dbReference type="PANTHER" id="PTHR40254:SF1">
    <property type="entry name" value="BLR0577 PROTEIN"/>
    <property type="match status" value="1"/>
</dbReference>
<dbReference type="InterPro" id="IPR052189">
    <property type="entry name" value="L-asp_N-monooxygenase_NS-form"/>
</dbReference>
<dbReference type="RefSeq" id="WP_330169678.1">
    <property type="nucleotide sequence ID" value="NZ_CP137080.1"/>
</dbReference>
<keyword evidence="3" id="KW-1185">Reference proteome</keyword>
<dbReference type="Proteomes" id="UP001329313">
    <property type="component" value="Chromosome"/>
</dbReference>
<evidence type="ECO:0000313" key="3">
    <source>
        <dbReference type="Proteomes" id="UP001329313"/>
    </source>
</evidence>
<reference evidence="2 3" key="1">
    <citation type="submission" date="2023-10" db="EMBL/GenBank/DDBJ databases">
        <title>Y20.</title>
        <authorList>
            <person name="Zhang G."/>
            <person name="Ding Y."/>
        </authorList>
    </citation>
    <scope>NUCLEOTIDE SEQUENCE [LARGE SCALE GENOMIC DNA]</scope>
    <source>
        <strain evidence="2 3">Y20</strain>
    </source>
</reference>
<protein>
    <submittedName>
        <fullName evidence="2">FAD/NAD(P)-binding protein</fullName>
    </submittedName>
</protein>
<organism evidence="2 3">
    <name type="scientific">Microbacterium limosum</name>
    <dbReference type="NCBI Taxonomy" id="3079935"/>
    <lineage>
        <taxon>Bacteria</taxon>
        <taxon>Bacillati</taxon>
        <taxon>Actinomycetota</taxon>
        <taxon>Actinomycetes</taxon>
        <taxon>Micrococcales</taxon>
        <taxon>Microbacteriaceae</taxon>
        <taxon>Microbacterium</taxon>
    </lineage>
</organism>
<name>A0AAU0MDN2_9MICO</name>
<dbReference type="SUPFAM" id="SSF51905">
    <property type="entry name" value="FAD/NAD(P)-binding domain"/>
    <property type="match status" value="1"/>
</dbReference>
<dbReference type="Pfam" id="PF13454">
    <property type="entry name" value="NAD_binding_9"/>
    <property type="match status" value="1"/>
</dbReference>